<keyword evidence="2 6" id="KW-0489">Methyltransferase</keyword>
<dbReference type="GO" id="GO:0009307">
    <property type="term" value="P:DNA restriction-modification system"/>
    <property type="evidence" value="ECO:0007669"/>
    <property type="project" value="UniProtKB-KW"/>
</dbReference>
<evidence type="ECO:0000313" key="9">
    <source>
        <dbReference type="Proteomes" id="UP001144096"/>
    </source>
</evidence>
<keyword evidence="3 6" id="KW-0808">Transferase</keyword>
<dbReference type="EC" id="2.1.1.37" evidence="1"/>
<keyword evidence="4 6" id="KW-0949">S-adenosyl-L-methionine</keyword>
<dbReference type="SUPFAM" id="SSF53335">
    <property type="entry name" value="S-adenosyl-L-methionine-dependent methyltransferases"/>
    <property type="match status" value="1"/>
</dbReference>
<proteinExistence type="inferred from homology"/>
<organism evidence="8 9">
    <name type="scientific">Amycolatopsis iheyensis</name>
    <dbReference type="NCBI Taxonomy" id="2945988"/>
    <lineage>
        <taxon>Bacteria</taxon>
        <taxon>Bacillati</taxon>
        <taxon>Actinomycetota</taxon>
        <taxon>Actinomycetes</taxon>
        <taxon>Pseudonocardiales</taxon>
        <taxon>Pseudonocardiaceae</taxon>
        <taxon>Amycolatopsis</taxon>
    </lineage>
</organism>
<comment type="similarity">
    <text evidence="6 7">Belongs to the class I-like SAM-binding methyltransferase superfamily. C5-methyltransferase family.</text>
</comment>
<dbReference type="PROSITE" id="PS51679">
    <property type="entry name" value="SAM_MT_C5"/>
    <property type="match status" value="1"/>
</dbReference>
<dbReference type="InterPro" id="IPR050390">
    <property type="entry name" value="C5-Methyltransferase"/>
</dbReference>
<sequence>MQSGSQSGEQHPLRCSERPDFELGDPAVRLVDLFSGCGGLTLGVAQAARSLDMALDVALSVDIEMPMVEIFQRNFPKARAKTSDIAELIDGEVSTPLTKSEKSLKKGVGPIDILVGGPPCQGHSDLNNHTRRNDPKNELYLRMVRAAEVFKPKVLMIENVPAVLHDKTNVVQRAVNALKILGYKVADAVIKLDQLDVAQRRRRHILVAAKGKMPSPSLILGEIATRQGARKSLSWAIGDLASIKDQVGWDKPSRVSPENLERMEWLIQKNEYDLPNFMRPKCHQQEHSYKSMYGRLKWSEPAQTITSGFGSIGQGRYMHPDLPRALTPHEAARIQGFPDYFSFDEISRRTVLSTTIGNAVPPPLARAVLTPFLRQLKASRSS</sequence>
<gene>
    <name evidence="8" type="ORF">M8542_36760</name>
</gene>
<dbReference type="PANTHER" id="PTHR10629">
    <property type="entry name" value="CYTOSINE-SPECIFIC METHYLTRANSFERASE"/>
    <property type="match status" value="1"/>
</dbReference>
<dbReference type="GO" id="GO:0044027">
    <property type="term" value="P:negative regulation of gene expression via chromosomal CpG island methylation"/>
    <property type="evidence" value="ECO:0007669"/>
    <property type="project" value="TreeGrafter"/>
</dbReference>
<dbReference type="GO" id="GO:0032259">
    <property type="term" value="P:methylation"/>
    <property type="evidence" value="ECO:0007669"/>
    <property type="project" value="UniProtKB-KW"/>
</dbReference>
<protein>
    <recommendedName>
        <fullName evidence="1">DNA (cytosine-5-)-methyltransferase</fullName>
        <ecNumber evidence="1">2.1.1.37</ecNumber>
    </recommendedName>
</protein>
<accession>A0A9X2NIH5</accession>
<dbReference type="Pfam" id="PF00145">
    <property type="entry name" value="DNA_methylase"/>
    <property type="match status" value="1"/>
</dbReference>
<dbReference type="PANTHER" id="PTHR10629:SF52">
    <property type="entry name" value="DNA (CYTOSINE-5)-METHYLTRANSFERASE 1"/>
    <property type="match status" value="1"/>
</dbReference>
<dbReference type="InterPro" id="IPR029063">
    <property type="entry name" value="SAM-dependent_MTases_sf"/>
</dbReference>
<feature type="active site" evidence="6">
    <location>
        <position position="120"/>
    </location>
</feature>
<evidence type="ECO:0000313" key="8">
    <source>
        <dbReference type="EMBL" id="MCR6488397.1"/>
    </source>
</evidence>
<dbReference type="GO" id="GO:0003886">
    <property type="term" value="F:DNA (cytosine-5-)-methyltransferase activity"/>
    <property type="evidence" value="ECO:0007669"/>
    <property type="project" value="UniProtKB-EC"/>
</dbReference>
<keyword evidence="5" id="KW-0680">Restriction system</keyword>
<dbReference type="Gene3D" id="3.90.120.10">
    <property type="entry name" value="DNA Methylase, subunit A, domain 2"/>
    <property type="match status" value="1"/>
</dbReference>
<dbReference type="GO" id="GO:0003677">
    <property type="term" value="F:DNA binding"/>
    <property type="evidence" value="ECO:0007669"/>
    <property type="project" value="TreeGrafter"/>
</dbReference>
<dbReference type="Gene3D" id="3.40.50.150">
    <property type="entry name" value="Vaccinia Virus protein VP39"/>
    <property type="match status" value="1"/>
</dbReference>
<name>A0A9X2NIH5_9PSEU</name>
<dbReference type="RefSeq" id="WP_257924956.1">
    <property type="nucleotide sequence ID" value="NZ_JAMXQV010000024.1"/>
</dbReference>
<evidence type="ECO:0000256" key="5">
    <source>
        <dbReference type="ARBA" id="ARBA00022747"/>
    </source>
</evidence>
<dbReference type="AlphaFoldDB" id="A0A9X2NIH5"/>
<dbReference type="EMBL" id="JAMXQV010000024">
    <property type="protein sequence ID" value="MCR6488397.1"/>
    <property type="molecule type" value="Genomic_DNA"/>
</dbReference>
<dbReference type="Proteomes" id="UP001144096">
    <property type="component" value="Unassembled WGS sequence"/>
</dbReference>
<evidence type="ECO:0000256" key="4">
    <source>
        <dbReference type="ARBA" id="ARBA00022691"/>
    </source>
</evidence>
<reference evidence="8" key="1">
    <citation type="submission" date="2022-06" db="EMBL/GenBank/DDBJ databases">
        <title>Amycolatopsis iheyaensis sp. nov., a new species of the genus Amycolatopsis isolated from soil in Iheya island, Japan.</title>
        <authorList>
            <person name="Ngamcharungchit C."/>
            <person name="Kanto H."/>
            <person name="Take A."/>
            <person name="Intra B."/>
            <person name="Matsumoto A."/>
            <person name="Panbangred W."/>
            <person name="Inahashi Y."/>
        </authorList>
    </citation>
    <scope>NUCLEOTIDE SEQUENCE</scope>
    <source>
        <strain evidence="8">OK19-0408</strain>
    </source>
</reference>
<comment type="caution">
    <text evidence="8">The sequence shown here is derived from an EMBL/GenBank/DDBJ whole genome shotgun (WGS) entry which is preliminary data.</text>
</comment>
<evidence type="ECO:0000256" key="3">
    <source>
        <dbReference type="ARBA" id="ARBA00022679"/>
    </source>
</evidence>
<keyword evidence="9" id="KW-1185">Reference proteome</keyword>
<evidence type="ECO:0000256" key="6">
    <source>
        <dbReference type="PROSITE-ProRule" id="PRU01016"/>
    </source>
</evidence>
<evidence type="ECO:0000256" key="2">
    <source>
        <dbReference type="ARBA" id="ARBA00022603"/>
    </source>
</evidence>
<dbReference type="InterPro" id="IPR001525">
    <property type="entry name" value="C5_MeTfrase"/>
</dbReference>
<evidence type="ECO:0000256" key="1">
    <source>
        <dbReference type="ARBA" id="ARBA00011975"/>
    </source>
</evidence>
<dbReference type="NCBIfam" id="TIGR00675">
    <property type="entry name" value="dcm"/>
    <property type="match status" value="1"/>
</dbReference>
<evidence type="ECO:0000256" key="7">
    <source>
        <dbReference type="RuleBase" id="RU000416"/>
    </source>
</evidence>
<dbReference type="PRINTS" id="PR00105">
    <property type="entry name" value="C5METTRFRASE"/>
</dbReference>